<proteinExistence type="predicted"/>
<name>A0A510HFG9_9ACTN</name>
<dbReference type="RefSeq" id="WP_143526804.1">
    <property type="nucleotide sequence ID" value="NZ_AP019791.1"/>
</dbReference>
<dbReference type="Proteomes" id="UP000318065">
    <property type="component" value="Chromosome"/>
</dbReference>
<evidence type="ECO:0000313" key="3">
    <source>
        <dbReference type="Proteomes" id="UP000318065"/>
    </source>
</evidence>
<dbReference type="SUPFAM" id="SSF55073">
    <property type="entry name" value="Nucleotide cyclase"/>
    <property type="match status" value="1"/>
</dbReference>
<evidence type="ECO:0000259" key="1">
    <source>
        <dbReference type="PROSITE" id="PS50887"/>
    </source>
</evidence>
<accession>A0A510HFG9</accession>
<reference evidence="2" key="1">
    <citation type="journal article" date="2019" name="Microbiol. Resour. Announc.">
        <title>Complete Genome Sequence of Rubrobacter xylanophilus Strain AA3-22, Isolated from Arima Onsen in Japan.</title>
        <authorList>
            <person name="Tomariguchi N."/>
            <person name="Miyazaki K."/>
        </authorList>
    </citation>
    <scope>NUCLEOTIDE SEQUENCE [LARGE SCALE GENOMIC DNA]</scope>
    <source>
        <strain evidence="2">AA3-22</strain>
    </source>
</reference>
<dbReference type="PROSITE" id="PS50887">
    <property type="entry name" value="GGDEF"/>
    <property type="match status" value="1"/>
</dbReference>
<dbReference type="Pfam" id="PF00990">
    <property type="entry name" value="GGDEF"/>
    <property type="match status" value="1"/>
</dbReference>
<dbReference type="Gene3D" id="3.30.70.270">
    <property type="match status" value="1"/>
</dbReference>
<sequence>MSSESLIADSIRRDLPAIVARWREERGETAGDVRWEALAAGMEELVVAFTEFLCSPEPVETFSRGGATRALVGRIARYQRGLGRDAVGVIEDFMVLRRCVWRSVERRVDLGRLGGGEVARFFVKLMQASDWVTEKGLEAFDALVQEEMEQELGRAQATDLVTGLPDRDLFHRVLLPRAIAGHERLSLAVFDVADFTETVARGRVDDARRILYRLSETVREEAPEGAVCARFGDDEISALLPGVGAETAYQMAERVLRRLAAEHGSFEVDVGVAEYPAHASGPGDLVSETLRALGTAKRLGGSGIVVARQ</sequence>
<protein>
    <recommendedName>
        <fullName evidence="1">GGDEF domain-containing protein</fullName>
    </recommendedName>
</protein>
<dbReference type="InterPro" id="IPR043128">
    <property type="entry name" value="Rev_trsase/Diguanyl_cyclase"/>
</dbReference>
<dbReference type="InterPro" id="IPR000160">
    <property type="entry name" value="GGDEF_dom"/>
</dbReference>
<organism evidence="2 3">
    <name type="scientific">Rubrobacter xylanophilus</name>
    <dbReference type="NCBI Taxonomy" id="49319"/>
    <lineage>
        <taxon>Bacteria</taxon>
        <taxon>Bacillati</taxon>
        <taxon>Actinomycetota</taxon>
        <taxon>Rubrobacteria</taxon>
        <taxon>Rubrobacterales</taxon>
        <taxon>Rubrobacteraceae</taxon>
        <taxon>Rubrobacter</taxon>
    </lineage>
</organism>
<dbReference type="AlphaFoldDB" id="A0A510HFG9"/>
<dbReference type="InterPro" id="IPR029787">
    <property type="entry name" value="Nucleotide_cyclase"/>
</dbReference>
<keyword evidence="3" id="KW-1185">Reference proteome</keyword>
<gene>
    <name evidence="2" type="ORF">RxyAA322_05420</name>
</gene>
<dbReference type="OrthoDB" id="5241367at2"/>
<evidence type="ECO:0000313" key="2">
    <source>
        <dbReference type="EMBL" id="BBL78688.1"/>
    </source>
</evidence>
<dbReference type="EMBL" id="AP019791">
    <property type="protein sequence ID" value="BBL78688.1"/>
    <property type="molecule type" value="Genomic_DNA"/>
</dbReference>
<feature type="domain" description="GGDEF" evidence="1">
    <location>
        <begin position="183"/>
        <end position="309"/>
    </location>
</feature>
<dbReference type="SMART" id="SM00267">
    <property type="entry name" value="GGDEF"/>
    <property type="match status" value="1"/>
</dbReference>